<dbReference type="AlphaFoldDB" id="A0A1T4NX77"/>
<keyword evidence="4 5" id="KW-0472">Membrane</keyword>
<evidence type="ECO:0000313" key="7">
    <source>
        <dbReference type="EMBL" id="SJZ83970.1"/>
    </source>
</evidence>
<feature type="transmembrane region" description="Helical" evidence="5">
    <location>
        <begin position="57"/>
        <end position="78"/>
    </location>
</feature>
<dbReference type="Proteomes" id="UP000190888">
    <property type="component" value="Unassembled WGS sequence"/>
</dbReference>
<dbReference type="UniPathway" id="UPA00895"/>
<name>A0A1T4NX77_9BACT</name>
<keyword evidence="8" id="KW-1185">Reference proteome</keyword>
<evidence type="ECO:0000259" key="6">
    <source>
        <dbReference type="Pfam" id="PF07291"/>
    </source>
</evidence>
<evidence type="ECO:0000313" key="8">
    <source>
        <dbReference type="Proteomes" id="UP000190888"/>
    </source>
</evidence>
<sequence>MGGSKKVVSLSLMNTSLFKNIIAGIFVLLFMYTGFSKLIGLGQFQSSLYRSPLLSDYAYEVSILIPVTEIFIAILLCLPRTQRKGMILSFGLMAVFTIYIAYMLLTAEKLPCSCGGIIAKLNWKQHLVLNGLLTLLAFVSLFIKARAPANERLIGPSSNRSRK</sequence>
<organism evidence="7 8">
    <name type="scientific">Sediminibacterium ginsengisoli</name>
    <dbReference type="NCBI Taxonomy" id="413434"/>
    <lineage>
        <taxon>Bacteria</taxon>
        <taxon>Pseudomonadati</taxon>
        <taxon>Bacteroidota</taxon>
        <taxon>Chitinophagia</taxon>
        <taxon>Chitinophagales</taxon>
        <taxon>Chitinophagaceae</taxon>
        <taxon>Sediminibacterium</taxon>
    </lineage>
</organism>
<protein>
    <submittedName>
        <fullName evidence="7">Methylamine utilisation protein MauE</fullName>
    </submittedName>
</protein>
<accession>A0A1T4NX77</accession>
<dbReference type="GO" id="GO:0030416">
    <property type="term" value="P:methylamine metabolic process"/>
    <property type="evidence" value="ECO:0007669"/>
    <property type="project" value="InterPro"/>
</dbReference>
<keyword evidence="3 5" id="KW-1133">Transmembrane helix</keyword>
<comment type="subcellular location">
    <subcellularLocation>
        <location evidence="1">Membrane</location>
        <topology evidence="1">Multi-pass membrane protein</topology>
    </subcellularLocation>
</comment>
<keyword evidence="2 5" id="KW-0812">Transmembrane</keyword>
<feature type="transmembrane region" description="Helical" evidence="5">
    <location>
        <begin position="125"/>
        <end position="143"/>
    </location>
</feature>
<evidence type="ECO:0000256" key="3">
    <source>
        <dbReference type="ARBA" id="ARBA00022989"/>
    </source>
</evidence>
<proteinExistence type="predicted"/>
<reference evidence="7 8" key="1">
    <citation type="submission" date="2017-02" db="EMBL/GenBank/DDBJ databases">
        <authorList>
            <person name="Peterson S.W."/>
        </authorList>
    </citation>
    <scope>NUCLEOTIDE SEQUENCE [LARGE SCALE GENOMIC DNA]</scope>
    <source>
        <strain evidence="7 8">DSM 22335</strain>
    </source>
</reference>
<dbReference type="Pfam" id="PF07291">
    <property type="entry name" value="MauE"/>
    <property type="match status" value="1"/>
</dbReference>
<evidence type="ECO:0000256" key="5">
    <source>
        <dbReference type="SAM" id="Phobius"/>
    </source>
</evidence>
<feature type="domain" description="Methylamine utilisation protein MauE" evidence="6">
    <location>
        <begin position="18"/>
        <end position="142"/>
    </location>
</feature>
<dbReference type="GO" id="GO:0016020">
    <property type="term" value="C:membrane"/>
    <property type="evidence" value="ECO:0007669"/>
    <property type="project" value="UniProtKB-SubCell"/>
</dbReference>
<dbReference type="InterPro" id="IPR009908">
    <property type="entry name" value="Methylamine_util_MauE"/>
</dbReference>
<evidence type="ECO:0000256" key="1">
    <source>
        <dbReference type="ARBA" id="ARBA00004141"/>
    </source>
</evidence>
<feature type="transmembrane region" description="Helical" evidence="5">
    <location>
        <begin position="21"/>
        <end position="45"/>
    </location>
</feature>
<dbReference type="OrthoDB" id="680026at2"/>
<gene>
    <name evidence="7" type="ORF">SAMN04488132_10543</name>
</gene>
<dbReference type="RefSeq" id="WP_078831375.1">
    <property type="nucleotide sequence ID" value="NZ_FUWH01000005.1"/>
</dbReference>
<evidence type="ECO:0000256" key="4">
    <source>
        <dbReference type="ARBA" id="ARBA00023136"/>
    </source>
</evidence>
<feature type="transmembrane region" description="Helical" evidence="5">
    <location>
        <begin position="85"/>
        <end position="105"/>
    </location>
</feature>
<dbReference type="STRING" id="413434.SAMN04488132_10543"/>
<evidence type="ECO:0000256" key="2">
    <source>
        <dbReference type="ARBA" id="ARBA00022692"/>
    </source>
</evidence>
<dbReference type="EMBL" id="FUWH01000005">
    <property type="protein sequence ID" value="SJZ83970.1"/>
    <property type="molecule type" value="Genomic_DNA"/>
</dbReference>